<feature type="transmembrane region" description="Helical" evidence="4">
    <location>
        <begin position="280"/>
        <end position="296"/>
    </location>
</feature>
<feature type="transmembrane region" description="Helical" evidence="4">
    <location>
        <begin position="303"/>
        <end position="322"/>
    </location>
</feature>
<evidence type="ECO:0000256" key="3">
    <source>
        <dbReference type="SAM" id="MobiDB-lite"/>
    </source>
</evidence>
<dbReference type="GO" id="GO:0017004">
    <property type="term" value="P:cytochrome complex assembly"/>
    <property type="evidence" value="ECO:0007669"/>
    <property type="project" value="UniProtKB-KW"/>
</dbReference>
<keyword evidence="4" id="KW-1133">Transmembrane helix</keyword>
<evidence type="ECO:0000259" key="5">
    <source>
        <dbReference type="Pfam" id="PF01578"/>
    </source>
</evidence>
<dbReference type="RefSeq" id="WP_169606101.1">
    <property type="nucleotide sequence ID" value="NZ_CP051682.1"/>
</dbReference>
<dbReference type="InterPro" id="IPR003567">
    <property type="entry name" value="Cyt_c_biogenesis"/>
</dbReference>
<feature type="transmembrane region" description="Helical" evidence="4">
    <location>
        <begin position="342"/>
        <end position="362"/>
    </location>
</feature>
<feature type="transmembrane region" description="Helical" evidence="4">
    <location>
        <begin position="15"/>
        <end position="36"/>
    </location>
</feature>
<dbReference type="PROSITE" id="PS51257">
    <property type="entry name" value="PROKAR_LIPOPROTEIN"/>
    <property type="match status" value="1"/>
</dbReference>
<gene>
    <name evidence="6" type="primary">ccsA</name>
    <name evidence="6" type="ORF">HH214_03925</name>
</gene>
<dbReference type="InterPro" id="IPR002541">
    <property type="entry name" value="Cyt_c_assembly"/>
</dbReference>
<keyword evidence="7" id="KW-1185">Reference proteome</keyword>
<evidence type="ECO:0000256" key="2">
    <source>
        <dbReference type="ARBA" id="ARBA00022748"/>
    </source>
</evidence>
<keyword evidence="4" id="KW-0812">Transmembrane</keyword>
<dbReference type="AlphaFoldDB" id="A0A7L5E0M0"/>
<feature type="transmembrane region" description="Helical" evidence="4">
    <location>
        <begin position="239"/>
        <end position="260"/>
    </location>
</feature>
<evidence type="ECO:0000313" key="7">
    <source>
        <dbReference type="Proteomes" id="UP000503278"/>
    </source>
</evidence>
<dbReference type="PANTHER" id="PTHR43653:SF1">
    <property type="entry name" value="CYTOCHROME C-TYPE BIOGENESIS PROTEIN CCMF"/>
    <property type="match status" value="1"/>
</dbReference>
<dbReference type="GO" id="GO:0020037">
    <property type="term" value="F:heme binding"/>
    <property type="evidence" value="ECO:0007669"/>
    <property type="project" value="InterPro"/>
</dbReference>
<organism evidence="6 7">
    <name type="scientific">Mucilaginibacter robiniae</name>
    <dbReference type="NCBI Taxonomy" id="2728022"/>
    <lineage>
        <taxon>Bacteria</taxon>
        <taxon>Pseudomonadati</taxon>
        <taxon>Bacteroidota</taxon>
        <taxon>Sphingobacteriia</taxon>
        <taxon>Sphingobacteriales</taxon>
        <taxon>Sphingobacteriaceae</taxon>
        <taxon>Mucilaginibacter</taxon>
    </lineage>
</organism>
<comment type="similarity">
    <text evidence="1">Belongs to the CcmF/CycK/Ccl1/NrfE/CcsA family.</text>
</comment>
<feature type="transmembrane region" description="Helical" evidence="4">
    <location>
        <begin position="457"/>
        <end position="477"/>
    </location>
</feature>
<dbReference type="GO" id="GO:0016020">
    <property type="term" value="C:membrane"/>
    <property type="evidence" value="ECO:0007669"/>
    <property type="project" value="InterPro"/>
</dbReference>
<feature type="transmembrane region" description="Helical" evidence="4">
    <location>
        <begin position="427"/>
        <end position="445"/>
    </location>
</feature>
<dbReference type="SUPFAM" id="SSF103473">
    <property type="entry name" value="MFS general substrate transporter"/>
    <property type="match status" value="1"/>
</dbReference>
<proteinExistence type="inferred from homology"/>
<protein>
    <submittedName>
        <fullName evidence="6">Cytochrome c biogenesis protein CcsA</fullName>
    </submittedName>
</protein>
<dbReference type="Pfam" id="PF01578">
    <property type="entry name" value="Cytochrom_C_asm"/>
    <property type="match status" value="1"/>
</dbReference>
<keyword evidence="4" id="KW-0472">Membrane</keyword>
<name>A0A7L5E0M0_9SPHI</name>
<feature type="transmembrane region" description="Helical" evidence="4">
    <location>
        <begin position="202"/>
        <end position="227"/>
    </location>
</feature>
<dbReference type="InterPro" id="IPR036259">
    <property type="entry name" value="MFS_trans_sf"/>
</dbReference>
<dbReference type="PANTHER" id="PTHR43653">
    <property type="entry name" value="CYTOCHROME C ASSEMBLY PROTEIN-RELATED"/>
    <property type="match status" value="1"/>
</dbReference>
<dbReference type="EMBL" id="CP051682">
    <property type="protein sequence ID" value="QJD95084.1"/>
    <property type="molecule type" value="Genomic_DNA"/>
</dbReference>
<feature type="region of interest" description="Disordered" evidence="3">
    <location>
        <begin position="654"/>
        <end position="674"/>
    </location>
</feature>
<dbReference type="GO" id="GO:0015232">
    <property type="term" value="F:heme transmembrane transporter activity"/>
    <property type="evidence" value="ECO:0007669"/>
    <property type="project" value="InterPro"/>
</dbReference>
<accession>A0A7L5E0M0</accession>
<feature type="domain" description="Cytochrome c assembly protein" evidence="5">
    <location>
        <begin position="110"/>
        <end position="326"/>
    </location>
</feature>
<feature type="transmembrane region" description="Helical" evidence="4">
    <location>
        <begin position="108"/>
        <end position="125"/>
    </location>
</feature>
<evidence type="ECO:0000256" key="1">
    <source>
        <dbReference type="ARBA" id="ARBA00009186"/>
    </source>
</evidence>
<evidence type="ECO:0000313" key="6">
    <source>
        <dbReference type="EMBL" id="QJD95084.1"/>
    </source>
</evidence>
<feature type="transmembrane region" description="Helical" evidence="4">
    <location>
        <begin position="137"/>
        <end position="158"/>
    </location>
</feature>
<feature type="transmembrane region" description="Helical" evidence="4">
    <location>
        <begin position="483"/>
        <end position="503"/>
    </location>
</feature>
<feature type="transmembrane region" description="Helical" evidence="4">
    <location>
        <begin position="382"/>
        <end position="407"/>
    </location>
</feature>
<sequence>MTTQFKGEHLAWGNIGQFLVVLSFGMAILSCISYFFATQDKAPKENTSWLRLGRIAYITNFLAILGVGICLFCILYNHYFEFHYAWSYTSRALPVYFLVSGFWNGQEGGFLLWMFWQAVIGLILIKKAGTWEKPVMTVVAFSQVILTSMILGVEIFGARVGSSPFLLLRNAIAGPIFSNPDYLSFIKDGKGMNPSLQNYWMIIHPPVVFLGFASVVVPFAYAIAGLWQRRYHDWIQPAISYALFGAMLLGTGVMMGAAWAYEALNFGGFWAWDPVENASVFPWLTLVAALHVLIVFKNTKHSFFTAIFLVLISFILVWYSSFLARSGILGETSVHAFTDLGMFWHLVLAIVAFVLISAYFLITRWKELPFSQKDEETYSREFWIFVGSAFLGLSCFHLILVTSIPVWNAMFGTKLAPPLDPVKHYNIIQAAFAVVITLLSGLTQFLKYKKTDVGRFFITNGVFMTLAIVLTALVIYATGLYKLHFVFCLVMVCSIYSIIANANILSESIKGKFKLAGSAIAHLGFGLLLVGALIAAGTHKVVSENTTGEQFSADFAKEQNPRENLLLYKNQPVKMGNYTVTFLGDTTEGLNHYFNVNYKLIDDRGKINEDFTLRPNVQGEGSTSGLSSSPDTKHYLLHDLYTHITMSNLVNTEPQTQDADHGSGENSKKYDPPATYNVSAGDTIHYREGYVIFKGLNKNARVQNIPLDKNDIAVGAQLNIYTHGKAYNAEPVYLIKNNSVFDFPKIIDAAGLKLRLSKIIPEKGQVEITVYQQKESDKKFIVMKAIEFPYIIFLWTGTIIMILGFLISLFRRNQEWKTA</sequence>
<feature type="transmembrane region" description="Helical" evidence="4">
    <location>
        <begin position="788"/>
        <end position="810"/>
    </location>
</feature>
<dbReference type="KEGG" id="mrob:HH214_03925"/>
<feature type="transmembrane region" description="Helical" evidence="4">
    <location>
        <begin position="57"/>
        <end position="79"/>
    </location>
</feature>
<dbReference type="PRINTS" id="PR01410">
    <property type="entry name" value="CCBIOGENESIS"/>
</dbReference>
<evidence type="ECO:0000256" key="4">
    <source>
        <dbReference type="SAM" id="Phobius"/>
    </source>
</evidence>
<keyword evidence="2" id="KW-0201">Cytochrome c-type biogenesis</keyword>
<dbReference type="Proteomes" id="UP000503278">
    <property type="component" value="Chromosome"/>
</dbReference>
<feature type="transmembrane region" description="Helical" evidence="4">
    <location>
        <begin position="515"/>
        <end position="536"/>
    </location>
</feature>
<feature type="compositionally biased region" description="Basic and acidic residues" evidence="3">
    <location>
        <begin position="658"/>
        <end position="671"/>
    </location>
</feature>
<reference evidence="6 7" key="1">
    <citation type="submission" date="2020-04" db="EMBL/GenBank/DDBJ databases">
        <title>Genome sequencing of novel species.</title>
        <authorList>
            <person name="Heo J."/>
            <person name="Kim S.-J."/>
            <person name="Kim J.-S."/>
            <person name="Hong S.-B."/>
            <person name="Kwon S.-W."/>
        </authorList>
    </citation>
    <scope>NUCLEOTIDE SEQUENCE [LARGE SCALE GENOMIC DNA]</scope>
    <source>
        <strain evidence="6 7">F39-2</strain>
    </source>
</reference>